<evidence type="ECO:0000313" key="2">
    <source>
        <dbReference type="EMBL" id="RUS76592.1"/>
    </source>
</evidence>
<dbReference type="AlphaFoldDB" id="A0A3S1B034"/>
<evidence type="ECO:0000256" key="1">
    <source>
        <dbReference type="SAM" id="MobiDB-lite"/>
    </source>
</evidence>
<dbReference type="Proteomes" id="UP000271974">
    <property type="component" value="Unassembled WGS sequence"/>
</dbReference>
<dbReference type="OrthoDB" id="10525234at2759"/>
<gene>
    <name evidence="2" type="ORF">EGW08_015634</name>
</gene>
<feature type="compositionally biased region" description="Basic and acidic residues" evidence="1">
    <location>
        <begin position="1"/>
        <end position="16"/>
    </location>
</feature>
<name>A0A3S1B034_ELYCH</name>
<dbReference type="EMBL" id="RQTK01000650">
    <property type="protein sequence ID" value="RUS76592.1"/>
    <property type="molecule type" value="Genomic_DNA"/>
</dbReference>
<organism evidence="2 3">
    <name type="scientific">Elysia chlorotica</name>
    <name type="common">Eastern emerald elysia</name>
    <name type="synonym">Sea slug</name>
    <dbReference type="NCBI Taxonomy" id="188477"/>
    <lineage>
        <taxon>Eukaryota</taxon>
        <taxon>Metazoa</taxon>
        <taxon>Spiralia</taxon>
        <taxon>Lophotrochozoa</taxon>
        <taxon>Mollusca</taxon>
        <taxon>Gastropoda</taxon>
        <taxon>Heterobranchia</taxon>
        <taxon>Euthyneura</taxon>
        <taxon>Panpulmonata</taxon>
        <taxon>Sacoglossa</taxon>
        <taxon>Placobranchoidea</taxon>
        <taxon>Plakobranchidae</taxon>
        <taxon>Elysia</taxon>
    </lineage>
</organism>
<sequence>MNMESKSHPKTFEKHRSSCPRRVTKPDKVCKEREGEWLDSDYLKPEGIQGVDTLSMMENFEKLIWKDSADLFLSKYGNSTKEMVAICAEGSEGWLLSSHMDWICQNLNSTQRKVLNAVCNFCDVESLRKLN</sequence>
<keyword evidence="3" id="KW-1185">Reference proteome</keyword>
<evidence type="ECO:0000313" key="3">
    <source>
        <dbReference type="Proteomes" id="UP000271974"/>
    </source>
</evidence>
<accession>A0A3S1B034</accession>
<proteinExistence type="predicted"/>
<reference evidence="2 3" key="1">
    <citation type="submission" date="2019-01" db="EMBL/GenBank/DDBJ databases">
        <title>A draft genome assembly of the solar-powered sea slug Elysia chlorotica.</title>
        <authorList>
            <person name="Cai H."/>
            <person name="Li Q."/>
            <person name="Fang X."/>
            <person name="Li J."/>
            <person name="Curtis N.E."/>
            <person name="Altenburger A."/>
            <person name="Shibata T."/>
            <person name="Feng M."/>
            <person name="Maeda T."/>
            <person name="Schwartz J.A."/>
            <person name="Shigenobu S."/>
            <person name="Lundholm N."/>
            <person name="Nishiyama T."/>
            <person name="Yang H."/>
            <person name="Hasebe M."/>
            <person name="Li S."/>
            <person name="Pierce S.K."/>
            <person name="Wang J."/>
        </authorList>
    </citation>
    <scope>NUCLEOTIDE SEQUENCE [LARGE SCALE GENOMIC DNA]</scope>
    <source>
        <strain evidence="2">EC2010</strain>
        <tissue evidence="2">Whole organism of an adult</tissue>
    </source>
</reference>
<feature type="region of interest" description="Disordered" evidence="1">
    <location>
        <begin position="1"/>
        <end position="26"/>
    </location>
</feature>
<comment type="caution">
    <text evidence="2">The sequence shown here is derived from an EMBL/GenBank/DDBJ whole genome shotgun (WGS) entry which is preliminary data.</text>
</comment>
<protein>
    <submittedName>
        <fullName evidence="2">Uncharacterized protein</fullName>
    </submittedName>
</protein>